<dbReference type="RefSeq" id="XP_028546932.1">
    <property type="nucleotide sequence ID" value="XM_028691131.1"/>
</dbReference>
<proteinExistence type="predicted"/>
<dbReference type="OMA" id="NERIHYC"/>
<organism evidence="2 3">
    <name type="scientific">Plasmodium gonderi</name>
    <dbReference type="NCBI Taxonomy" id="77519"/>
    <lineage>
        <taxon>Eukaryota</taxon>
        <taxon>Sar</taxon>
        <taxon>Alveolata</taxon>
        <taxon>Apicomplexa</taxon>
        <taxon>Aconoidasida</taxon>
        <taxon>Haemosporida</taxon>
        <taxon>Plasmodiidae</taxon>
        <taxon>Plasmodium</taxon>
        <taxon>Plasmodium (Plasmodium)</taxon>
    </lineage>
</organism>
<name>A0A1Y1JVD2_PLAGO</name>
<keyword evidence="1" id="KW-0472">Membrane</keyword>
<gene>
    <name evidence="2" type="ORF">PGO_002460</name>
</gene>
<evidence type="ECO:0000313" key="3">
    <source>
        <dbReference type="Proteomes" id="UP000195521"/>
    </source>
</evidence>
<evidence type="ECO:0000313" key="2">
    <source>
        <dbReference type="EMBL" id="GAW84343.1"/>
    </source>
</evidence>
<dbReference type="Proteomes" id="UP000195521">
    <property type="component" value="Unassembled WGS sequence"/>
</dbReference>
<reference evidence="3" key="1">
    <citation type="submission" date="2017-04" db="EMBL/GenBank/DDBJ databases">
        <title>Plasmodium gonderi genome.</title>
        <authorList>
            <person name="Arisue N."/>
            <person name="Honma H."/>
            <person name="Kawai S."/>
            <person name="Tougan T."/>
            <person name="Tanabe K."/>
            <person name="Horii T."/>
        </authorList>
    </citation>
    <scope>NUCLEOTIDE SEQUENCE [LARGE SCALE GENOMIC DNA]</scope>
    <source>
        <strain evidence="3">ATCC 30045</strain>
    </source>
</reference>
<keyword evidence="1" id="KW-1133">Transmembrane helix</keyword>
<dbReference type="OrthoDB" id="381216at2759"/>
<accession>A0A1Y1JVD2</accession>
<sequence>MGTSQGWKAEFSIKDIFTTCRDFYHNYAYFIATYREINKNIGNVCNRIRDKYGRNHDGNNSFFGPCTKLAYYLHRIKPIKENERIHYCNFFMYELNLEVKNKVKTEYSIDTVHDALVKEYQGVGVDVRDVCKGYVSKMDDDVIDIFTKFHDLYFNFKYLKINYNNRLRIDEYVNKCVNIYEEIIRKEKKAYNNFVQKELDIFKREFHKYKQKNPFKCDDKLMNHSLIIPPVNESYALIGDIDSPVTWTSTGVLFFAILIIIFIYTAYGSYLRPGKRKLKYMWNRKNKKHYELMNLFEESQKNIIQNKHNILYNSVD</sequence>
<evidence type="ECO:0000256" key="1">
    <source>
        <dbReference type="SAM" id="Phobius"/>
    </source>
</evidence>
<dbReference type="GeneID" id="39745151"/>
<dbReference type="EMBL" id="BDQF01000244">
    <property type="protein sequence ID" value="GAW84343.1"/>
    <property type="molecule type" value="Genomic_DNA"/>
</dbReference>
<protein>
    <submittedName>
        <fullName evidence="2">Variable surface protein</fullName>
    </submittedName>
</protein>
<keyword evidence="1" id="KW-0812">Transmembrane</keyword>
<comment type="caution">
    <text evidence="2">The sequence shown here is derived from an EMBL/GenBank/DDBJ whole genome shotgun (WGS) entry which is preliminary data.</text>
</comment>
<keyword evidence="3" id="KW-1185">Reference proteome</keyword>
<dbReference type="AlphaFoldDB" id="A0A1Y1JVD2"/>
<feature type="transmembrane region" description="Helical" evidence="1">
    <location>
        <begin position="252"/>
        <end position="271"/>
    </location>
</feature>